<dbReference type="SUPFAM" id="SSF53335">
    <property type="entry name" value="S-adenosyl-L-methionine-dependent methyltransferases"/>
    <property type="match status" value="1"/>
</dbReference>
<dbReference type="Pfam" id="PF13596">
    <property type="entry name" value="PAS_10"/>
    <property type="match status" value="1"/>
</dbReference>
<feature type="active site" evidence="6">
    <location>
        <position position="46"/>
    </location>
</feature>
<dbReference type="Gene3D" id="3.30.450.20">
    <property type="entry name" value="PAS domain"/>
    <property type="match status" value="2"/>
</dbReference>
<feature type="domain" description="CheB-type methylesterase" evidence="8">
    <location>
        <begin position="34"/>
        <end position="225"/>
    </location>
</feature>
<dbReference type="STRING" id="1090322.MettiDRAFT_1605"/>
<keyword evidence="5" id="KW-0949">S-adenosyl-L-methionine</keyword>
<evidence type="ECO:0000256" key="6">
    <source>
        <dbReference type="PROSITE-ProRule" id="PRU00050"/>
    </source>
</evidence>
<dbReference type="Pfam" id="PF03705">
    <property type="entry name" value="CheR_N"/>
    <property type="match status" value="1"/>
</dbReference>
<gene>
    <name evidence="10" type="ORF">MettiDRAFT_1605</name>
</gene>
<sequence>MGFSEYLKKDALGVTNTMNKEEKKSEVQNVVGEGTDSFAIVGIGASAGGLAAFEAFFSGMPADTDPNMAIVLVQHLDPDHKSLLADLIRRRTRMQVFEVEDGMMVRPNCAYIIPPNRDMAFLNGTLQLLEPSSPRGQRMPIDFFFRSLAHDQQERAICVVLSGTGSDGTLGVRDIKEEGGIVIVQTPESAEFDGMPRSVISTGMADYVLDPDKMPSQIIGYTSHAFDKLSRSFTAAALSDEASLKKIFILLRSQVGHDFSQYKEKTIMRRIQRRMAVNQIDTLERYTKYLQQMPMEVNALFDDLLIGVTYFFRDPEAFKSLEEQVIPLLFVNKNTGDDIRVWSAGCSTGEEAYSLAILLAEHQEKLKKSFKIQVFATDIDSNAIATARTGIYPSSIEADISQERLSRFFVNEQESNKYRICKSIRDTIVFSEQDLIKDPPFSKMDLICCRNLLIYMNRDLQKKIIPLFHYSLNPGGFLFLGASGSISYLNAYFSVLDRKSKIYQRKEDFHSSQNVNPSPFLLLKTDITTMQPAKKNSIPEKPSLRELTETMLLQYVTPAAVLVNSQGDILYIHGRTGMYLEPTPGEAGVNNIIKMAREGLQRDLTVSLHKAVGGKELVQCPGLSIKTNDHTYTINLTVRPVMSELNGKSENSLYLITLEEAPNLELRSQQITAALNSIVGEDEFNLKDAEAQILTLKQELRAKDEYLYTTKEELETSNEELKSSNEELQSVNEELQSTNEELETSKEELQSVNEELATVNAELQTKVVDLGQANNDMNNLLAGTGIGTVFVDVDLHILRFTPSVTQIINLIQSDVGRPVGHIVSNLVEYNNLVEDTQAVLDTLVPKEMEVQTNSGTWYAMRIQPYRTLDNVIEGAVVTFADITSSINLQKALRLNEERLRVALKVSPVMVFNQDEKLCYTWVYNPNAAFSSYSIIGKTDHDILTAEEASRLSVIKKQVLESGVGFRSEVFISTNGKQLSYNLTVDPLYDISDGIIGITGVLMASTN</sequence>
<proteinExistence type="predicted"/>
<reference evidence="10 11" key="1">
    <citation type="submission" date="2013-08" db="EMBL/GenBank/DDBJ databases">
        <authorList>
            <consortium name="DOE Joint Genome Institute"/>
            <person name="Eisen J."/>
            <person name="Huntemann M."/>
            <person name="Han J."/>
            <person name="Chen A."/>
            <person name="Kyrpides N."/>
            <person name="Mavromatis K."/>
            <person name="Markowitz V."/>
            <person name="Palaniappan K."/>
            <person name="Ivanova N."/>
            <person name="Schaumberg A."/>
            <person name="Pati A."/>
            <person name="Liolios K."/>
            <person name="Nordberg H.P."/>
            <person name="Cantor M.N."/>
            <person name="Hua S.X."/>
            <person name="Woyke T."/>
        </authorList>
    </citation>
    <scope>NUCLEOTIDE SEQUENCE [LARGE SCALE GENOMIC DNA]</scope>
    <source>
        <strain evidence="10 11">DSM 2278</strain>
    </source>
</reference>
<dbReference type="SMART" id="SM00138">
    <property type="entry name" value="MeTrc"/>
    <property type="match status" value="1"/>
</dbReference>
<dbReference type="GO" id="GO:0005737">
    <property type="term" value="C:cytoplasm"/>
    <property type="evidence" value="ECO:0007669"/>
    <property type="project" value="InterPro"/>
</dbReference>
<evidence type="ECO:0000256" key="2">
    <source>
        <dbReference type="ARBA" id="ARBA00012534"/>
    </source>
</evidence>
<evidence type="ECO:0000313" key="10">
    <source>
        <dbReference type="EMBL" id="ETA68152.1"/>
    </source>
</evidence>
<evidence type="ECO:0000256" key="7">
    <source>
        <dbReference type="SAM" id="MobiDB-lite"/>
    </source>
</evidence>
<dbReference type="SUPFAM" id="SSF52738">
    <property type="entry name" value="Methylesterase CheB, C-terminal domain"/>
    <property type="match status" value="1"/>
</dbReference>
<dbReference type="GO" id="GO:0008984">
    <property type="term" value="F:protein-glutamate methylesterase activity"/>
    <property type="evidence" value="ECO:0007669"/>
    <property type="project" value="InterPro"/>
</dbReference>
<dbReference type="InterPro" id="IPR022642">
    <property type="entry name" value="CheR_C"/>
</dbReference>
<keyword evidence="6" id="KW-0145">Chemotaxis</keyword>
<dbReference type="PROSITE" id="PS50123">
    <property type="entry name" value="CHER"/>
    <property type="match status" value="1"/>
</dbReference>
<dbReference type="SUPFAM" id="SSF55785">
    <property type="entry name" value="PYP-like sensor domain (PAS domain)"/>
    <property type="match status" value="1"/>
</dbReference>
<feature type="active site" evidence="6">
    <location>
        <position position="75"/>
    </location>
</feature>
<evidence type="ECO:0000259" key="8">
    <source>
        <dbReference type="PROSITE" id="PS50122"/>
    </source>
</evidence>
<dbReference type="GO" id="GO:0032259">
    <property type="term" value="P:methylation"/>
    <property type="evidence" value="ECO:0007669"/>
    <property type="project" value="UniProtKB-KW"/>
</dbReference>
<dbReference type="InterPro" id="IPR000673">
    <property type="entry name" value="Sig_transdc_resp-reg_Me-estase"/>
</dbReference>
<organism evidence="10 11">
    <name type="scientific">Methanolobus tindarius DSM 2278</name>
    <dbReference type="NCBI Taxonomy" id="1090322"/>
    <lineage>
        <taxon>Archaea</taxon>
        <taxon>Methanobacteriati</taxon>
        <taxon>Methanobacteriota</taxon>
        <taxon>Stenosarchaea group</taxon>
        <taxon>Methanomicrobia</taxon>
        <taxon>Methanosarcinales</taxon>
        <taxon>Methanosarcinaceae</taxon>
        <taxon>Methanolobus</taxon>
    </lineage>
</organism>
<feature type="domain" description="CheR-type methyltransferase" evidence="9">
    <location>
        <begin position="241"/>
        <end position="508"/>
    </location>
</feature>
<dbReference type="GO" id="GO:0006935">
    <property type="term" value="P:chemotaxis"/>
    <property type="evidence" value="ECO:0007669"/>
    <property type="project" value="UniProtKB-UniRule"/>
</dbReference>
<dbReference type="PROSITE" id="PS50122">
    <property type="entry name" value="CHEB"/>
    <property type="match status" value="1"/>
</dbReference>
<dbReference type="Pfam" id="PF01739">
    <property type="entry name" value="CheR"/>
    <property type="match status" value="1"/>
</dbReference>
<dbReference type="CDD" id="cd16434">
    <property type="entry name" value="CheB-CheR_fusion"/>
    <property type="match status" value="1"/>
</dbReference>
<evidence type="ECO:0000259" key="9">
    <source>
        <dbReference type="PROSITE" id="PS50123"/>
    </source>
</evidence>
<keyword evidence="11" id="KW-1185">Reference proteome</keyword>
<dbReference type="InterPro" id="IPR000780">
    <property type="entry name" value="CheR_MeTrfase"/>
</dbReference>
<dbReference type="Pfam" id="PF01339">
    <property type="entry name" value="CheB_methylest"/>
    <property type="match status" value="1"/>
</dbReference>
<evidence type="ECO:0000256" key="3">
    <source>
        <dbReference type="ARBA" id="ARBA00022603"/>
    </source>
</evidence>
<dbReference type="PANTHER" id="PTHR24422:SF27">
    <property type="entry name" value="PROTEIN-GLUTAMATE O-METHYLTRANSFERASE"/>
    <property type="match status" value="1"/>
</dbReference>
<evidence type="ECO:0000313" key="11">
    <source>
        <dbReference type="Proteomes" id="UP000019483"/>
    </source>
</evidence>
<dbReference type="PRINTS" id="PR00996">
    <property type="entry name" value="CHERMTFRASE"/>
</dbReference>
<dbReference type="PANTHER" id="PTHR24422">
    <property type="entry name" value="CHEMOTAXIS PROTEIN METHYLTRANSFERASE"/>
    <property type="match status" value="1"/>
</dbReference>
<dbReference type="Proteomes" id="UP000019483">
    <property type="component" value="Unassembled WGS sequence"/>
</dbReference>
<comment type="catalytic activity">
    <reaction evidence="1">
        <text>L-glutamyl-[protein] + S-adenosyl-L-methionine = [protein]-L-glutamate 5-O-methyl ester + S-adenosyl-L-homocysteine</text>
        <dbReference type="Rhea" id="RHEA:24452"/>
        <dbReference type="Rhea" id="RHEA-COMP:10208"/>
        <dbReference type="Rhea" id="RHEA-COMP:10311"/>
        <dbReference type="ChEBI" id="CHEBI:29973"/>
        <dbReference type="ChEBI" id="CHEBI:57856"/>
        <dbReference type="ChEBI" id="CHEBI:59789"/>
        <dbReference type="ChEBI" id="CHEBI:82795"/>
        <dbReference type="EC" id="2.1.1.80"/>
    </reaction>
</comment>
<dbReference type="GO" id="GO:0008983">
    <property type="term" value="F:protein-glutamate O-methyltransferase activity"/>
    <property type="evidence" value="ECO:0007669"/>
    <property type="project" value="UniProtKB-EC"/>
</dbReference>
<dbReference type="EC" id="2.1.1.80" evidence="2"/>
<dbReference type="InterPro" id="IPR050903">
    <property type="entry name" value="Bact_Chemotaxis_MeTrfase"/>
</dbReference>
<dbReference type="InterPro" id="IPR035909">
    <property type="entry name" value="CheB_C"/>
</dbReference>
<accession>W9DWU6</accession>
<dbReference type="SUPFAM" id="SSF47757">
    <property type="entry name" value="Chemotaxis receptor methyltransferase CheR, N-terminal domain"/>
    <property type="match status" value="1"/>
</dbReference>
<dbReference type="InterPro" id="IPR035965">
    <property type="entry name" value="PAS-like_dom_sf"/>
</dbReference>
<keyword evidence="6" id="KW-0378">Hydrolase</keyword>
<evidence type="ECO:0000256" key="5">
    <source>
        <dbReference type="ARBA" id="ARBA00022691"/>
    </source>
</evidence>
<dbReference type="Gene3D" id="3.40.50.180">
    <property type="entry name" value="Methylesterase CheB, C-terminal domain"/>
    <property type="match status" value="1"/>
</dbReference>
<dbReference type="Gene3D" id="3.40.50.150">
    <property type="entry name" value="Vaccinia Virus protein VP39"/>
    <property type="match status" value="1"/>
</dbReference>
<dbReference type="InterPro" id="IPR029063">
    <property type="entry name" value="SAM-dependent_MTases_sf"/>
</dbReference>
<dbReference type="InterPro" id="IPR022641">
    <property type="entry name" value="CheR_N"/>
</dbReference>
<comment type="caution">
    <text evidence="10">The sequence shown here is derived from an EMBL/GenBank/DDBJ whole genome shotgun (WGS) entry which is preliminary data.</text>
</comment>
<dbReference type="Gene3D" id="1.10.155.10">
    <property type="entry name" value="Chemotaxis receptor methyltransferase CheR, N-terminal domain"/>
    <property type="match status" value="1"/>
</dbReference>
<dbReference type="InterPro" id="IPR036804">
    <property type="entry name" value="CheR_N_sf"/>
</dbReference>
<name>W9DWU6_METTI</name>
<evidence type="ECO:0000256" key="4">
    <source>
        <dbReference type="ARBA" id="ARBA00022679"/>
    </source>
</evidence>
<keyword evidence="4" id="KW-0808">Transferase</keyword>
<dbReference type="EMBL" id="AZAJ01000001">
    <property type="protein sequence ID" value="ETA68152.1"/>
    <property type="molecule type" value="Genomic_DNA"/>
</dbReference>
<keyword evidence="3 10" id="KW-0489">Methyltransferase</keyword>
<dbReference type="AlphaFoldDB" id="W9DWU6"/>
<feature type="region of interest" description="Disordered" evidence="7">
    <location>
        <begin position="715"/>
        <end position="734"/>
    </location>
</feature>
<feature type="active site" evidence="6">
    <location>
        <position position="167"/>
    </location>
</feature>
<protein>
    <recommendedName>
        <fullName evidence="2">protein-glutamate O-methyltransferase</fullName>
        <ecNumber evidence="2">2.1.1.80</ecNumber>
    </recommendedName>
</protein>
<dbReference type="GO" id="GO:0000156">
    <property type="term" value="F:phosphorelay response regulator activity"/>
    <property type="evidence" value="ECO:0007669"/>
    <property type="project" value="InterPro"/>
</dbReference>
<evidence type="ECO:0000256" key="1">
    <source>
        <dbReference type="ARBA" id="ARBA00001541"/>
    </source>
</evidence>
<feature type="compositionally biased region" description="Basic and acidic residues" evidence="7">
    <location>
        <begin position="715"/>
        <end position="725"/>
    </location>
</feature>